<dbReference type="EMBL" id="MLKD01000028">
    <property type="protein sequence ID" value="OQE15496.1"/>
    <property type="molecule type" value="Genomic_DNA"/>
</dbReference>
<evidence type="ECO:0000313" key="2">
    <source>
        <dbReference type="EMBL" id="OQE15496.1"/>
    </source>
</evidence>
<dbReference type="GO" id="GO:0016787">
    <property type="term" value="F:hydrolase activity"/>
    <property type="evidence" value="ECO:0007669"/>
    <property type="project" value="InterPro"/>
</dbReference>
<dbReference type="SUPFAM" id="SSF56300">
    <property type="entry name" value="Metallo-dependent phosphatases"/>
    <property type="match status" value="1"/>
</dbReference>
<feature type="domain" description="Calcineurin-like phosphoesterase" evidence="1">
    <location>
        <begin position="6"/>
        <end position="208"/>
    </location>
</feature>
<protein>
    <recommendedName>
        <fullName evidence="1">Calcineurin-like phosphoesterase domain-containing protein</fullName>
    </recommendedName>
</protein>
<reference evidence="3" key="1">
    <citation type="journal article" date="2017" name="Nat. Microbiol.">
        <title>Global analysis of biosynthetic gene clusters reveals vast potential of secondary metabolite production in Penicillium species.</title>
        <authorList>
            <person name="Nielsen J.C."/>
            <person name="Grijseels S."/>
            <person name="Prigent S."/>
            <person name="Ji B."/>
            <person name="Dainat J."/>
            <person name="Nielsen K.F."/>
            <person name="Frisvad J.C."/>
            <person name="Workman M."/>
            <person name="Nielsen J."/>
        </authorList>
    </citation>
    <scope>NUCLEOTIDE SEQUENCE [LARGE SCALE GENOMIC DNA]</scope>
    <source>
        <strain evidence="3">IBT 24891</strain>
    </source>
</reference>
<name>A0A1V6SNE8_9EURO</name>
<dbReference type="CDD" id="cd07379">
    <property type="entry name" value="MPP_239FB"/>
    <property type="match status" value="1"/>
</dbReference>
<dbReference type="PANTHER" id="PTHR12905:SF16">
    <property type="entry name" value="SER_THR PROTEIN PHOSPHATASE FAMILY PROTEIN (AFU_ORTHOLOGUE AFUA_1G06000)"/>
    <property type="match status" value="1"/>
</dbReference>
<dbReference type="AlphaFoldDB" id="A0A1V6SNE8"/>
<dbReference type="OrthoDB" id="10257471at2759"/>
<dbReference type="Gene3D" id="3.60.21.10">
    <property type="match status" value="1"/>
</dbReference>
<dbReference type="Proteomes" id="UP000191285">
    <property type="component" value="Unassembled WGS sequence"/>
</dbReference>
<organism evidence="2 3">
    <name type="scientific">Penicillium steckii</name>
    <dbReference type="NCBI Taxonomy" id="303698"/>
    <lineage>
        <taxon>Eukaryota</taxon>
        <taxon>Fungi</taxon>
        <taxon>Dikarya</taxon>
        <taxon>Ascomycota</taxon>
        <taxon>Pezizomycotina</taxon>
        <taxon>Eurotiomycetes</taxon>
        <taxon>Eurotiomycetidae</taxon>
        <taxon>Eurotiales</taxon>
        <taxon>Aspergillaceae</taxon>
        <taxon>Penicillium</taxon>
    </lineage>
</organism>
<dbReference type="InterPro" id="IPR051693">
    <property type="entry name" value="UPF0046_metallophosphoest"/>
</dbReference>
<dbReference type="PANTHER" id="PTHR12905">
    <property type="entry name" value="METALLOPHOSPHOESTERASE"/>
    <property type="match status" value="1"/>
</dbReference>
<evidence type="ECO:0000259" key="1">
    <source>
        <dbReference type="Pfam" id="PF00149"/>
    </source>
</evidence>
<gene>
    <name evidence="2" type="ORF">PENSTE_c028G01721</name>
</gene>
<evidence type="ECO:0000313" key="3">
    <source>
        <dbReference type="Proteomes" id="UP000191285"/>
    </source>
</evidence>
<dbReference type="InterPro" id="IPR004843">
    <property type="entry name" value="Calcineurin-like_PHP"/>
</dbReference>
<proteinExistence type="predicted"/>
<keyword evidence="3" id="KW-1185">Reference proteome</keyword>
<dbReference type="InterPro" id="IPR029052">
    <property type="entry name" value="Metallo-depent_PP-like"/>
</dbReference>
<dbReference type="Pfam" id="PF00149">
    <property type="entry name" value="Metallophos"/>
    <property type="match status" value="1"/>
</dbReference>
<comment type="caution">
    <text evidence="2">The sequence shown here is derived from an EMBL/GenBank/DDBJ whole genome shotgun (WGS) entry which is preliminary data.</text>
</comment>
<sequence>MRRKTRFVCISDTHGYLPAEAGFKLPAGDVLIHAGDLTNNGSMSELRRTMDWISKADFEIKILVAGNHDVSLDSEFYSKNGHTFHGQRLEDHQQCMDIVTGAAPSVVLLQHQAAVIRLNRKNGPRTAFTVFGSPYSQFKGSWAFGYENDEAPALWAQIPPEVDIVVTHTPPQSYCDQKPDGKFVGCNALRKRLGDIRPPLVICGHVHEGRGYSRVRWRNSGGNADIEPGHEADIIHGALPPRTSKKLNLVDLTNKRGNRLDSHGFSCEMTELQPLSKTITTPMSPFSDIAESAVGTVPDEQSHQESRDTECSNSAAALPLNSYTKLHSLNTLRLLRKESCIVNAAIMASSWPHRGGKQFNAPIVVDIELPAWQSGPDAAV</sequence>
<accession>A0A1V6SNE8</accession>